<dbReference type="Proteomes" id="UP000095286">
    <property type="component" value="Unplaced"/>
</dbReference>
<organism evidence="1 2">
    <name type="scientific">Rhabditophanes sp. KR3021</name>
    <dbReference type="NCBI Taxonomy" id="114890"/>
    <lineage>
        <taxon>Eukaryota</taxon>
        <taxon>Metazoa</taxon>
        <taxon>Ecdysozoa</taxon>
        <taxon>Nematoda</taxon>
        <taxon>Chromadorea</taxon>
        <taxon>Rhabditida</taxon>
        <taxon>Tylenchina</taxon>
        <taxon>Panagrolaimomorpha</taxon>
        <taxon>Strongyloidoidea</taxon>
        <taxon>Alloionematidae</taxon>
        <taxon>Rhabditophanes</taxon>
    </lineage>
</organism>
<name>A0AC35U3H4_9BILA</name>
<sequence length="376" mass="41049">MGSSYSAVPTKDPFEANVAAEFTNLGRSPGTLGSIDPAKCPVLRKNRYVGTVKDMAVVRNGVVITAGHDLNLALHNVDCGDITKRWYDSKSDVNKVDYGCDNTRHIVLTGSKDASVKIWAFGQNSYNRIFNGHQLAVSGVCVLDGKFIYTKIITALLDTKFASGSRDSTIRLWDVNRSAALRIKPISRNIVTHMCFNSKARLIAQSSEDQTVKLFDKNLNLTATLQSKSNNAQVHCCFEPNGTQLLSSSSGFEGNGCEITVWDLRMNRALRQLKGHSDPVTAATFIHQNVTWKKLAISCSQSGAIKLWNAEEGQCLWDEVLPVKSSLTCIAPFHDGNFLMAGTNGLVAHLQVWGRAGRPVLKLSSYEASPKAASQP</sequence>
<reference evidence="2" key="1">
    <citation type="submission" date="2016-11" db="UniProtKB">
        <authorList>
            <consortium name="WormBaseParasite"/>
        </authorList>
    </citation>
    <scope>IDENTIFICATION</scope>
    <source>
        <strain evidence="2">KR3021</strain>
    </source>
</reference>
<accession>A0AC35U3H4</accession>
<proteinExistence type="predicted"/>
<dbReference type="WBParaSite" id="RSKR_0000740200.1">
    <property type="protein sequence ID" value="RSKR_0000740200.1"/>
    <property type="gene ID" value="RSKR_0000740200"/>
</dbReference>
<protein>
    <submittedName>
        <fullName evidence="2">WD_REPEATS_REGION domain-containing protein</fullName>
    </submittedName>
</protein>
<evidence type="ECO:0000313" key="1">
    <source>
        <dbReference type="Proteomes" id="UP000095286"/>
    </source>
</evidence>
<evidence type="ECO:0000313" key="2">
    <source>
        <dbReference type="WBParaSite" id="RSKR_0000740200.1"/>
    </source>
</evidence>